<dbReference type="Proteomes" id="UP000005835">
    <property type="component" value="Unassembled WGS sequence"/>
</dbReference>
<dbReference type="GO" id="GO:0016020">
    <property type="term" value="C:membrane"/>
    <property type="evidence" value="ECO:0007669"/>
    <property type="project" value="TreeGrafter"/>
</dbReference>
<gene>
    <name evidence="2" type="ORF">HMPREF9465_00711</name>
</gene>
<dbReference type="PANTHER" id="PTHR43798">
    <property type="entry name" value="MONOACYLGLYCEROL LIPASE"/>
    <property type="match status" value="1"/>
</dbReference>
<comment type="caution">
    <text evidence="2">The sequence shown here is derived from an EMBL/GenBank/DDBJ whole genome shotgun (WGS) entry which is preliminary data.</text>
</comment>
<dbReference type="InterPro" id="IPR050266">
    <property type="entry name" value="AB_hydrolase_sf"/>
</dbReference>
<dbReference type="GO" id="GO:0047372">
    <property type="term" value="F:monoacylglycerol lipase activity"/>
    <property type="evidence" value="ECO:0007669"/>
    <property type="project" value="TreeGrafter"/>
</dbReference>
<dbReference type="HOGENOM" id="CLU_020336_50_4_4"/>
<dbReference type="PRINTS" id="PR00111">
    <property type="entry name" value="ABHYDROLASE"/>
</dbReference>
<protein>
    <recommendedName>
        <fullName evidence="1">AB hydrolase-1 domain-containing protein</fullName>
    </recommendedName>
</protein>
<dbReference type="GO" id="GO:0046464">
    <property type="term" value="P:acylglycerol catabolic process"/>
    <property type="evidence" value="ECO:0007669"/>
    <property type="project" value="TreeGrafter"/>
</dbReference>
<reference evidence="2 3" key="1">
    <citation type="submission" date="2012-05" db="EMBL/GenBank/DDBJ databases">
        <title>The Genome Sequence of Sutterella wadsworthensis 2_1_59BFAA.</title>
        <authorList>
            <consortium name="The Broad Institute Genome Sequencing Platform"/>
            <person name="Earl A."/>
            <person name="Ward D."/>
            <person name="Feldgarden M."/>
            <person name="Gevers D."/>
            <person name="Daigneault M."/>
            <person name="Strauss J."/>
            <person name="Allen-Vercoe E."/>
            <person name="Walker B."/>
            <person name="Young S.K."/>
            <person name="Zeng Q."/>
            <person name="Gargeya S."/>
            <person name="Fitzgerald M."/>
            <person name="Haas B."/>
            <person name="Abouelleil A."/>
            <person name="Alvarado L."/>
            <person name="Arachchi H.M."/>
            <person name="Berlin A.M."/>
            <person name="Chapman S.B."/>
            <person name="Goldberg J."/>
            <person name="Griggs A."/>
            <person name="Gujja S."/>
            <person name="Hansen M."/>
            <person name="Howarth C."/>
            <person name="Imamovic A."/>
            <person name="Larimer J."/>
            <person name="McCowen C."/>
            <person name="Montmayeur A."/>
            <person name="Murphy C."/>
            <person name="Neiman D."/>
            <person name="Pearson M."/>
            <person name="Priest M."/>
            <person name="Roberts A."/>
            <person name="Saif S."/>
            <person name="Shea T."/>
            <person name="Sisk P."/>
            <person name="Sykes S."/>
            <person name="Wortman J."/>
            <person name="Nusbaum C."/>
            <person name="Birren B."/>
        </authorList>
    </citation>
    <scope>NUCLEOTIDE SEQUENCE [LARGE SCALE GENOMIC DNA]</scope>
    <source>
        <strain evidence="2 3">2_1_59BFAA</strain>
    </source>
</reference>
<dbReference type="AlphaFoldDB" id="K1JZ34"/>
<dbReference type="PATRIC" id="fig|742823.3.peg.716"/>
<keyword evidence="3" id="KW-1185">Reference proteome</keyword>
<evidence type="ECO:0000259" key="1">
    <source>
        <dbReference type="Pfam" id="PF00561"/>
    </source>
</evidence>
<dbReference type="InterPro" id="IPR000073">
    <property type="entry name" value="AB_hydrolase_1"/>
</dbReference>
<dbReference type="Gene3D" id="3.40.50.1820">
    <property type="entry name" value="alpha/beta hydrolase"/>
    <property type="match status" value="1"/>
</dbReference>
<sequence>MGCPEELLFDLVEGEEHREVALADGALSYAVASCRSGPCAGTIVLIHGVGSNASRWEEFTEQTPLREGWRIIRLDLRGHGASESREKATLEIHAADLMRVLDDAGIEKAVLVGHSLGAQIAMRAAVLYPDRIQGMVLMDPLVTSALTPSALAHRRKYPLLVTVEFLARMLNALGIRRRMPHYSLRAHDRKAREMLARGGDALQAFIDEYSSPLKDLGHIHTACYMRDILEVGRETPDLSGVGFPVLVIGASSGTFTDAGRMQEWVRSLRDGSWAVVNCFHWPLTECPEEVSRIIEEWIGREFRG</sequence>
<organism evidence="2 3">
    <name type="scientific">Sutterella wadsworthensis 2_1_59BFAA</name>
    <dbReference type="NCBI Taxonomy" id="742823"/>
    <lineage>
        <taxon>Bacteria</taxon>
        <taxon>Pseudomonadati</taxon>
        <taxon>Pseudomonadota</taxon>
        <taxon>Betaproteobacteria</taxon>
        <taxon>Burkholderiales</taxon>
        <taxon>Sutterellaceae</taxon>
        <taxon>Sutterella</taxon>
    </lineage>
</organism>
<accession>K1JZ34</accession>
<feature type="domain" description="AB hydrolase-1" evidence="1">
    <location>
        <begin position="42"/>
        <end position="153"/>
    </location>
</feature>
<dbReference type="SUPFAM" id="SSF53474">
    <property type="entry name" value="alpha/beta-Hydrolases"/>
    <property type="match status" value="1"/>
</dbReference>
<dbReference type="Pfam" id="PF00561">
    <property type="entry name" value="Abhydrolase_1"/>
    <property type="match status" value="1"/>
</dbReference>
<dbReference type="STRING" id="742823.HMPREF9465_00711"/>
<name>K1JZ34_9BURK</name>
<dbReference type="PANTHER" id="PTHR43798:SF5">
    <property type="entry name" value="MONOACYLGLYCEROL LIPASE ABHD6"/>
    <property type="match status" value="1"/>
</dbReference>
<evidence type="ECO:0000313" key="3">
    <source>
        <dbReference type="Proteomes" id="UP000005835"/>
    </source>
</evidence>
<proteinExistence type="predicted"/>
<dbReference type="InterPro" id="IPR029058">
    <property type="entry name" value="AB_hydrolase_fold"/>
</dbReference>
<dbReference type="InterPro" id="IPR000639">
    <property type="entry name" value="Epox_hydrolase-like"/>
</dbReference>
<dbReference type="PRINTS" id="PR00412">
    <property type="entry name" value="EPOXHYDRLASE"/>
</dbReference>
<dbReference type="EMBL" id="ADMG01000017">
    <property type="protein sequence ID" value="EKB31843.1"/>
    <property type="molecule type" value="Genomic_DNA"/>
</dbReference>
<dbReference type="eggNOG" id="COG2267">
    <property type="taxonomic scope" value="Bacteria"/>
</dbReference>
<evidence type="ECO:0000313" key="2">
    <source>
        <dbReference type="EMBL" id="EKB31843.1"/>
    </source>
</evidence>